<keyword evidence="1" id="KW-1133">Transmembrane helix</keyword>
<dbReference type="AlphaFoldDB" id="A0A9X3ULN6"/>
<keyword evidence="3" id="KW-1185">Reference proteome</keyword>
<gene>
    <name evidence="2" type="ORF">OQ273_19905</name>
</gene>
<dbReference type="Proteomes" id="UP001151234">
    <property type="component" value="Unassembled WGS sequence"/>
</dbReference>
<evidence type="ECO:0000313" key="2">
    <source>
        <dbReference type="EMBL" id="MDA5400848.1"/>
    </source>
</evidence>
<comment type="caution">
    <text evidence="2">The sequence shown here is derived from an EMBL/GenBank/DDBJ whole genome shotgun (WGS) entry which is preliminary data.</text>
</comment>
<dbReference type="PIRSF" id="PIRSF032162">
    <property type="entry name" value="UCP032162_imp"/>
    <property type="match status" value="1"/>
</dbReference>
<dbReference type="RefSeq" id="WP_267993158.1">
    <property type="nucleotide sequence ID" value="NZ_JAPJZI010000001.1"/>
</dbReference>
<name>A0A9X3ULN6_9HYPH</name>
<keyword evidence="1" id="KW-0812">Transmembrane</keyword>
<dbReference type="Pfam" id="PF10003">
    <property type="entry name" value="DUF2244"/>
    <property type="match status" value="1"/>
</dbReference>
<keyword evidence="1" id="KW-0472">Membrane</keyword>
<protein>
    <submittedName>
        <fullName evidence="2">DUF2244 domain-containing protein</fullName>
    </submittedName>
</protein>
<dbReference type="EMBL" id="JAPJZI010000001">
    <property type="protein sequence ID" value="MDA5400848.1"/>
    <property type="molecule type" value="Genomic_DNA"/>
</dbReference>
<evidence type="ECO:0000313" key="3">
    <source>
        <dbReference type="Proteomes" id="UP001151234"/>
    </source>
</evidence>
<reference evidence="2" key="1">
    <citation type="submission" date="2022-11" db="EMBL/GenBank/DDBJ databases">
        <title>Draft genome sequence of Hoeflea poritis E7-10 and Hoeflea prorocentri PM5-8, separated from scleractinian coral Porites lutea and marine dinoflagellate.</title>
        <authorList>
            <person name="Zhang G."/>
            <person name="Wei Q."/>
            <person name="Cai L."/>
        </authorList>
    </citation>
    <scope>NUCLEOTIDE SEQUENCE</scope>
    <source>
        <strain evidence="2">PM5-8</strain>
    </source>
</reference>
<evidence type="ECO:0000256" key="1">
    <source>
        <dbReference type="SAM" id="Phobius"/>
    </source>
</evidence>
<dbReference type="InterPro" id="IPR016990">
    <property type="entry name" value="UCP032162_TM"/>
</dbReference>
<feature type="transmembrane region" description="Helical" evidence="1">
    <location>
        <begin position="65"/>
        <end position="84"/>
    </location>
</feature>
<dbReference type="InterPro" id="IPR019253">
    <property type="entry name" value="DUF2244_TM"/>
</dbReference>
<feature type="transmembrane region" description="Helical" evidence="1">
    <location>
        <begin position="39"/>
        <end position="59"/>
    </location>
</feature>
<sequence>MRERNAIHGDGPVNKVRDNEAPVFEALLTPHRSLSRTGFVILMVIVVAATAFHGLIFAVAGAWPVTGFFIFDLVLLGGAFWLNYRAARAREVVSVSRTDLSIRKVAPSGRVREHRFNPFWARFHIARHEEFGITGMRVTGEGRSTDVGSFLNPDDRESFAQAFAGALATVRRN</sequence>
<organism evidence="2 3">
    <name type="scientific">Hoeflea prorocentri</name>
    <dbReference type="NCBI Taxonomy" id="1922333"/>
    <lineage>
        <taxon>Bacteria</taxon>
        <taxon>Pseudomonadati</taxon>
        <taxon>Pseudomonadota</taxon>
        <taxon>Alphaproteobacteria</taxon>
        <taxon>Hyphomicrobiales</taxon>
        <taxon>Rhizobiaceae</taxon>
        <taxon>Hoeflea</taxon>
    </lineage>
</organism>
<accession>A0A9X3ULN6</accession>
<proteinExistence type="predicted"/>